<gene>
    <name evidence="2" type="primary">cfaE_2</name>
    <name evidence="2" type="ORF">NCTC13159_04232</name>
</gene>
<keyword evidence="1" id="KW-0732">Signal</keyword>
<dbReference type="Pfam" id="PF07434">
    <property type="entry name" value="CblD"/>
    <property type="match status" value="1"/>
</dbReference>
<feature type="signal peptide" evidence="1">
    <location>
        <begin position="1"/>
        <end position="26"/>
    </location>
</feature>
<evidence type="ECO:0000313" key="2">
    <source>
        <dbReference type="EMBL" id="SUA92696.1"/>
    </source>
</evidence>
<dbReference type="Proteomes" id="UP000254589">
    <property type="component" value="Unassembled WGS sequence"/>
</dbReference>
<sequence length="362" mass="39559">MRILRAFILMPLLSMTLVLASQGAVAAALRPHDWDDKVEQRFERDNPTEVVIWNNKLAAEDATPEDNDLKRNFWVCHSDTDDRYGACATKGVWGAPAGPTVKLRFTEVRSGATYSLELAALKHTGVEAALHGANSINGVTAVRIDVRIPASELKKLPAGGIWKAHLKLKQLKWDPGFPQAAVANAEITLRVTDTKNVQIFLPEHHTTTPTVDLGLTGQVSRDGRTTGHRNIDMCLYDGFGAHSSLFDVTIKDGLTVPQRAPGNFSVVRDGTSGQSPRERIDYRVTYVHNGQRKTFINGETVSLPGGNSAEVRSVYLPNIPVPVLCKPMPLTLETPEFNAKEKSAGSYTGKLKIIFSPSAQSL</sequence>
<organism evidence="2 3">
    <name type="scientific">Pandoraea pulmonicola</name>
    <dbReference type="NCBI Taxonomy" id="93221"/>
    <lineage>
        <taxon>Bacteria</taxon>
        <taxon>Pseudomonadati</taxon>
        <taxon>Pseudomonadota</taxon>
        <taxon>Betaproteobacteria</taxon>
        <taxon>Burkholderiales</taxon>
        <taxon>Burkholderiaceae</taxon>
        <taxon>Pandoraea</taxon>
    </lineage>
</organism>
<name>A0AAJ4ZG29_PANPU</name>
<accession>A0AAJ4ZG29</accession>
<dbReference type="Gene3D" id="2.60.40.2040">
    <property type="entry name" value="CFA/I fimbrial subunit E, pilin domain"/>
    <property type="match status" value="1"/>
</dbReference>
<comment type="caution">
    <text evidence="2">The sequence shown here is derived from an EMBL/GenBank/DDBJ whole genome shotgun (WGS) entry which is preliminary data.</text>
</comment>
<evidence type="ECO:0000256" key="1">
    <source>
        <dbReference type="SAM" id="SignalP"/>
    </source>
</evidence>
<dbReference type="EMBL" id="UGSJ01000001">
    <property type="protein sequence ID" value="SUA92696.1"/>
    <property type="molecule type" value="Genomic_DNA"/>
</dbReference>
<dbReference type="InterPro" id="IPR043037">
    <property type="entry name" value="CfaE_adhesin"/>
</dbReference>
<proteinExistence type="predicted"/>
<dbReference type="RefSeq" id="WP_052266669.1">
    <property type="nucleotide sequence ID" value="NZ_CP010310.2"/>
</dbReference>
<feature type="chain" id="PRO_5042563881" evidence="1">
    <location>
        <begin position="27"/>
        <end position="362"/>
    </location>
</feature>
<dbReference type="Gene3D" id="2.60.40.2520">
    <property type="entry name" value="CFA/I fimbrial subunit E, adhesin domain"/>
    <property type="match status" value="1"/>
</dbReference>
<evidence type="ECO:0000313" key="3">
    <source>
        <dbReference type="Proteomes" id="UP000254589"/>
    </source>
</evidence>
<reference evidence="2 3" key="1">
    <citation type="submission" date="2018-06" db="EMBL/GenBank/DDBJ databases">
        <authorList>
            <consortium name="Pathogen Informatics"/>
            <person name="Doyle S."/>
        </authorList>
    </citation>
    <scope>NUCLEOTIDE SEQUENCE [LARGE SCALE GENOMIC DNA]</scope>
    <source>
        <strain evidence="2 3">NCTC13159</strain>
    </source>
</reference>
<dbReference type="AlphaFoldDB" id="A0AAJ4ZG29"/>
<dbReference type="InterPro" id="IPR010888">
    <property type="entry name" value="CblD"/>
</dbReference>
<protein>
    <submittedName>
        <fullName evidence="2">Colonization factor antigen I subunit E</fullName>
    </submittedName>
</protein>